<dbReference type="PROSITE" id="PS51736">
    <property type="entry name" value="RECOMBINASES_3"/>
    <property type="match status" value="1"/>
</dbReference>
<sequence>MSVVGYRRVSTVDQNFDRQDLGAVDKLFEEKLSGKNAKDRPALNAMLDWVREGDSVLVHSIDRLARDLRDLQAIIQTLNDKGVSITFRSENLTFSASSDDAFAKLQLQMMGAFAEFERNIIRKRQAEGIAKAKAKGLYQGRPKTVDDAKVRELKESGMGATAIAKELGIGRATVYKSLNGSQ</sequence>
<dbReference type="GO" id="GO:0000150">
    <property type="term" value="F:DNA strand exchange activity"/>
    <property type="evidence" value="ECO:0007669"/>
    <property type="project" value="InterPro"/>
</dbReference>
<evidence type="ECO:0000256" key="5">
    <source>
        <dbReference type="PIRSR" id="PIRSR606118-50"/>
    </source>
</evidence>
<dbReference type="Pfam" id="PF02796">
    <property type="entry name" value="HTH_7"/>
    <property type="match status" value="1"/>
</dbReference>
<organism evidence="7 8">
    <name type="scientific">Octadecabacter arcticus 238</name>
    <dbReference type="NCBI Taxonomy" id="391616"/>
    <lineage>
        <taxon>Bacteria</taxon>
        <taxon>Pseudomonadati</taxon>
        <taxon>Pseudomonadota</taxon>
        <taxon>Alphaproteobacteria</taxon>
        <taxon>Rhodobacterales</taxon>
        <taxon>Roseobacteraceae</taxon>
        <taxon>Octadecabacter</taxon>
    </lineage>
</organism>
<dbReference type="CDD" id="cd03768">
    <property type="entry name" value="SR_ResInv"/>
    <property type="match status" value="1"/>
</dbReference>
<evidence type="ECO:0000256" key="3">
    <source>
        <dbReference type="ARBA" id="ARBA00023125"/>
    </source>
</evidence>
<dbReference type="Pfam" id="PF00239">
    <property type="entry name" value="Resolvase"/>
    <property type="match status" value="1"/>
</dbReference>
<dbReference type="PROSITE" id="PS00398">
    <property type="entry name" value="RECOMBINASES_2"/>
    <property type="match status" value="1"/>
</dbReference>
<evidence type="ECO:0000256" key="2">
    <source>
        <dbReference type="ARBA" id="ARBA00022908"/>
    </source>
</evidence>
<dbReference type="InterPro" id="IPR006118">
    <property type="entry name" value="Recombinase_CS"/>
</dbReference>
<keyword evidence="3" id="KW-0238">DNA-binding</keyword>
<name>M9RIH2_9RHOB</name>
<dbReference type="AlphaFoldDB" id="M9RIH2"/>
<dbReference type="RefSeq" id="WP_015494769.1">
    <property type="nucleotide sequence ID" value="NC_020908.1"/>
</dbReference>
<accession>M9RIH2</accession>
<evidence type="ECO:0000313" key="8">
    <source>
        <dbReference type="Proteomes" id="UP000004688"/>
    </source>
</evidence>
<dbReference type="SUPFAM" id="SSF53041">
    <property type="entry name" value="Resolvase-like"/>
    <property type="match status" value="1"/>
</dbReference>
<feature type="active site" description="O-(5'-phospho-DNA)-serine intermediate" evidence="5">
    <location>
        <position position="10"/>
    </location>
</feature>
<keyword evidence="2" id="KW-0229">DNA integration</keyword>
<evidence type="ECO:0000256" key="4">
    <source>
        <dbReference type="ARBA" id="ARBA00023172"/>
    </source>
</evidence>
<dbReference type="InterPro" id="IPR050639">
    <property type="entry name" value="SSR_resolvase"/>
</dbReference>
<evidence type="ECO:0000313" key="7">
    <source>
        <dbReference type="EMBL" id="AGI71573.1"/>
    </source>
</evidence>
<dbReference type="CDD" id="cd00569">
    <property type="entry name" value="HTH_Hin_like"/>
    <property type="match status" value="1"/>
</dbReference>
<protein>
    <submittedName>
        <fullName evidence="7">DNA integration/recombination/inversion protein</fullName>
    </submittedName>
</protein>
<dbReference type="OrthoDB" id="2290206at2"/>
<dbReference type="GO" id="GO:0003677">
    <property type="term" value="F:DNA binding"/>
    <property type="evidence" value="ECO:0007669"/>
    <property type="project" value="UniProtKB-KW"/>
</dbReference>
<gene>
    <name evidence="7" type="ORF">OA238_c14230</name>
</gene>
<keyword evidence="8" id="KW-1185">Reference proteome</keyword>
<dbReference type="SMART" id="SM00857">
    <property type="entry name" value="Resolvase"/>
    <property type="match status" value="1"/>
</dbReference>
<dbReference type="EMBL" id="CP003742">
    <property type="protein sequence ID" value="AGI71573.1"/>
    <property type="molecule type" value="Genomic_DNA"/>
</dbReference>
<dbReference type="GO" id="GO:0015074">
    <property type="term" value="P:DNA integration"/>
    <property type="evidence" value="ECO:0007669"/>
    <property type="project" value="UniProtKB-KW"/>
</dbReference>
<keyword evidence="4" id="KW-0233">DNA recombination</keyword>
<dbReference type="PANTHER" id="PTHR30461:SF26">
    <property type="entry name" value="RESOLVASE HOMOLOG YNEB"/>
    <property type="match status" value="1"/>
</dbReference>
<dbReference type="Gene3D" id="1.10.10.60">
    <property type="entry name" value="Homeodomain-like"/>
    <property type="match status" value="1"/>
</dbReference>
<evidence type="ECO:0000256" key="1">
    <source>
        <dbReference type="ARBA" id="ARBA00009913"/>
    </source>
</evidence>
<proteinExistence type="inferred from homology"/>
<dbReference type="InterPro" id="IPR036162">
    <property type="entry name" value="Resolvase-like_N_sf"/>
</dbReference>
<dbReference type="InterPro" id="IPR009057">
    <property type="entry name" value="Homeodomain-like_sf"/>
</dbReference>
<dbReference type="Gene3D" id="3.40.50.1390">
    <property type="entry name" value="Resolvase, N-terminal catalytic domain"/>
    <property type="match status" value="1"/>
</dbReference>
<dbReference type="HOGENOM" id="CLU_010686_8_3_5"/>
<comment type="similarity">
    <text evidence="1">Belongs to the site-specific recombinase resolvase family.</text>
</comment>
<feature type="domain" description="Resolvase/invertase-type recombinase catalytic" evidence="6">
    <location>
        <begin position="2"/>
        <end position="136"/>
    </location>
</feature>
<dbReference type="InterPro" id="IPR006119">
    <property type="entry name" value="Resolv_N"/>
</dbReference>
<dbReference type="Proteomes" id="UP000004688">
    <property type="component" value="Chromosome"/>
</dbReference>
<dbReference type="eggNOG" id="COG1961">
    <property type="taxonomic scope" value="Bacteria"/>
</dbReference>
<dbReference type="KEGG" id="oar:OA238_c14230"/>
<dbReference type="InterPro" id="IPR006120">
    <property type="entry name" value="Resolvase_HTH_dom"/>
</dbReference>
<reference evidence="7 8" key="1">
    <citation type="journal article" date="2013" name="PLoS ONE">
        <title>Poles Apart: Arctic and Antarctic Octadecabacter strains Share High Genome Plasticity and a New Type of Xanthorhodopsin.</title>
        <authorList>
            <person name="Vollmers J."/>
            <person name="Voget S."/>
            <person name="Dietrich S."/>
            <person name="Gollnow K."/>
            <person name="Smits M."/>
            <person name="Meyer K."/>
            <person name="Brinkhoff T."/>
            <person name="Simon M."/>
            <person name="Daniel R."/>
        </authorList>
    </citation>
    <scope>NUCLEOTIDE SEQUENCE [LARGE SCALE GENOMIC DNA]</scope>
    <source>
        <strain evidence="7 8">238</strain>
    </source>
</reference>
<evidence type="ECO:0000259" key="6">
    <source>
        <dbReference type="PROSITE" id="PS51736"/>
    </source>
</evidence>
<dbReference type="SUPFAM" id="SSF46689">
    <property type="entry name" value="Homeodomain-like"/>
    <property type="match status" value="1"/>
</dbReference>
<dbReference type="PANTHER" id="PTHR30461">
    <property type="entry name" value="DNA-INVERTASE FROM LAMBDOID PROPHAGE"/>
    <property type="match status" value="1"/>
</dbReference>